<proteinExistence type="predicted"/>
<dbReference type="EMBL" id="JAULSW010000004">
    <property type="protein sequence ID" value="KAK3386167.1"/>
    <property type="molecule type" value="Genomic_DNA"/>
</dbReference>
<dbReference type="PANTHER" id="PTHR43130">
    <property type="entry name" value="ARAC-FAMILY TRANSCRIPTIONAL REGULATOR"/>
    <property type="match status" value="1"/>
</dbReference>
<evidence type="ECO:0000313" key="3">
    <source>
        <dbReference type="Proteomes" id="UP001285441"/>
    </source>
</evidence>
<reference evidence="2" key="1">
    <citation type="journal article" date="2023" name="Mol. Phylogenet. Evol.">
        <title>Genome-scale phylogeny and comparative genomics of the fungal order Sordariales.</title>
        <authorList>
            <person name="Hensen N."/>
            <person name="Bonometti L."/>
            <person name="Westerberg I."/>
            <person name="Brannstrom I.O."/>
            <person name="Guillou S."/>
            <person name="Cros-Aarteil S."/>
            <person name="Calhoun S."/>
            <person name="Haridas S."/>
            <person name="Kuo A."/>
            <person name="Mondo S."/>
            <person name="Pangilinan J."/>
            <person name="Riley R."/>
            <person name="LaButti K."/>
            <person name="Andreopoulos B."/>
            <person name="Lipzen A."/>
            <person name="Chen C."/>
            <person name="Yan M."/>
            <person name="Daum C."/>
            <person name="Ng V."/>
            <person name="Clum A."/>
            <person name="Steindorff A."/>
            <person name="Ohm R.A."/>
            <person name="Martin F."/>
            <person name="Silar P."/>
            <person name="Natvig D.O."/>
            <person name="Lalanne C."/>
            <person name="Gautier V."/>
            <person name="Ament-Velasquez S.L."/>
            <person name="Kruys A."/>
            <person name="Hutchinson M.I."/>
            <person name="Powell A.J."/>
            <person name="Barry K."/>
            <person name="Miller A.N."/>
            <person name="Grigoriev I.V."/>
            <person name="Debuchy R."/>
            <person name="Gladieux P."/>
            <person name="Hiltunen Thoren M."/>
            <person name="Johannesson H."/>
        </authorList>
    </citation>
    <scope>NUCLEOTIDE SEQUENCE</scope>
    <source>
        <strain evidence="2">CBS 232.78</strain>
    </source>
</reference>
<reference evidence="2" key="2">
    <citation type="submission" date="2023-06" db="EMBL/GenBank/DDBJ databases">
        <authorList>
            <consortium name="Lawrence Berkeley National Laboratory"/>
            <person name="Haridas S."/>
            <person name="Hensen N."/>
            <person name="Bonometti L."/>
            <person name="Westerberg I."/>
            <person name="Brannstrom I.O."/>
            <person name="Guillou S."/>
            <person name="Cros-Aarteil S."/>
            <person name="Calhoun S."/>
            <person name="Kuo A."/>
            <person name="Mondo S."/>
            <person name="Pangilinan J."/>
            <person name="Riley R."/>
            <person name="LaButti K."/>
            <person name="Andreopoulos B."/>
            <person name="Lipzen A."/>
            <person name="Chen C."/>
            <person name="Yanf M."/>
            <person name="Daum C."/>
            <person name="Ng V."/>
            <person name="Clum A."/>
            <person name="Steindorff A."/>
            <person name="Ohm R."/>
            <person name="Martin F."/>
            <person name="Silar P."/>
            <person name="Natvig D."/>
            <person name="Lalanne C."/>
            <person name="Gautier V."/>
            <person name="Ament-velasquez S.L."/>
            <person name="Kruys A."/>
            <person name="Hutchinson M.I."/>
            <person name="Powell A.J."/>
            <person name="Barry K."/>
            <person name="Miller A.N."/>
            <person name="Grigoriev I.V."/>
            <person name="Debuchy R."/>
            <person name="Gladieux P."/>
            <person name="Thoren M.H."/>
            <person name="Johannesson H."/>
        </authorList>
    </citation>
    <scope>NUCLEOTIDE SEQUENCE</scope>
    <source>
        <strain evidence="2">CBS 232.78</strain>
    </source>
</reference>
<dbReference type="Proteomes" id="UP001285441">
    <property type="component" value="Unassembled WGS sequence"/>
</dbReference>
<gene>
    <name evidence="2" type="ORF">B0H63DRAFT_474295</name>
</gene>
<dbReference type="CDD" id="cd03139">
    <property type="entry name" value="GATase1_PfpI_2"/>
    <property type="match status" value="1"/>
</dbReference>
<keyword evidence="3" id="KW-1185">Reference proteome</keyword>
<organism evidence="2 3">
    <name type="scientific">Podospora didyma</name>
    <dbReference type="NCBI Taxonomy" id="330526"/>
    <lineage>
        <taxon>Eukaryota</taxon>
        <taxon>Fungi</taxon>
        <taxon>Dikarya</taxon>
        <taxon>Ascomycota</taxon>
        <taxon>Pezizomycotina</taxon>
        <taxon>Sordariomycetes</taxon>
        <taxon>Sordariomycetidae</taxon>
        <taxon>Sordariales</taxon>
        <taxon>Podosporaceae</taxon>
        <taxon>Podospora</taxon>
    </lineage>
</organism>
<dbReference type="AlphaFoldDB" id="A0AAE0U0A5"/>
<feature type="domain" description="DJ-1/PfpI" evidence="1">
    <location>
        <begin position="19"/>
        <end position="201"/>
    </location>
</feature>
<evidence type="ECO:0000313" key="2">
    <source>
        <dbReference type="EMBL" id="KAK3386167.1"/>
    </source>
</evidence>
<dbReference type="InterPro" id="IPR052158">
    <property type="entry name" value="INH-QAR"/>
</dbReference>
<dbReference type="InterPro" id="IPR002818">
    <property type="entry name" value="DJ-1/PfpI"/>
</dbReference>
<protein>
    <submittedName>
        <fullName evidence="2">Class I glutamine amidotransferase-like protein</fullName>
    </submittedName>
</protein>
<dbReference type="InterPro" id="IPR029062">
    <property type="entry name" value="Class_I_gatase-like"/>
</dbReference>
<sequence length="255" mass="27517">MSTQKAAHAGERTTSLGIIVFPGYQPLDVWGPLDIFYSLSRYKKLSLAIIAKQAGPISSRVPSHSMSPGGPIQQSPSTLAPKIVATHSFDDAPALDIILVPGGGGNRLFESTNDTSIEDFVSSRYPELQYLLSVCTGAATLARAGLLEGRRATSNKASWNWVIQHGKNVTWVPTARWVVDGNIWTSSGVAAGLDMTYAFLKHYYGENDQEVKDTMNAIEYAPHTDPHWDPFSIVHKVPGADASGSLSDVTKPAGY</sequence>
<comment type="caution">
    <text evidence="2">The sequence shown here is derived from an EMBL/GenBank/DDBJ whole genome shotgun (WGS) entry which is preliminary data.</text>
</comment>
<dbReference type="Gene3D" id="3.40.50.880">
    <property type="match status" value="1"/>
</dbReference>
<name>A0AAE0U0A5_9PEZI</name>
<dbReference type="Pfam" id="PF01965">
    <property type="entry name" value="DJ-1_PfpI"/>
    <property type="match status" value="1"/>
</dbReference>
<keyword evidence="2" id="KW-0315">Glutamine amidotransferase</keyword>
<evidence type="ECO:0000259" key="1">
    <source>
        <dbReference type="Pfam" id="PF01965"/>
    </source>
</evidence>
<dbReference type="PANTHER" id="PTHR43130:SF15">
    <property type="entry name" value="THIJ_PFPI FAMILY PROTEIN (AFU_ORTHOLOGUE AFUA_5G14240)"/>
    <property type="match status" value="1"/>
</dbReference>
<dbReference type="SUPFAM" id="SSF52317">
    <property type="entry name" value="Class I glutamine amidotransferase-like"/>
    <property type="match status" value="1"/>
</dbReference>
<accession>A0AAE0U0A5</accession>